<name>A0A2T6C5L5_9FLAO</name>
<dbReference type="OrthoDB" id="9804872at2"/>
<evidence type="ECO:0000259" key="1">
    <source>
        <dbReference type="Pfam" id="PF01841"/>
    </source>
</evidence>
<gene>
    <name evidence="2" type="ORF">C8N46_101222</name>
</gene>
<dbReference type="RefSeq" id="WP_108113009.1">
    <property type="nucleotide sequence ID" value="NZ_QBKT01000001.1"/>
</dbReference>
<dbReference type="SUPFAM" id="SSF54001">
    <property type="entry name" value="Cysteine proteinases"/>
    <property type="match status" value="1"/>
</dbReference>
<protein>
    <submittedName>
        <fullName evidence="2">Transglutaminase superfamily protein</fullName>
    </submittedName>
</protein>
<dbReference type="AlphaFoldDB" id="A0A2T6C5L5"/>
<feature type="domain" description="Transglutaminase-like" evidence="1">
    <location>
        <begin position="29"/>
        <end position="134"/>
    </location>
</feature>
<accession>A0A2T6C5L5</accession>
<dbReference type="PANTHER" id="PTHR33490">
    <property type="entry name" value="BLR5614 PROTEIN-RELATED"/>
    <property type="match status" value="1"/>
</dbReference>
<sequence>MQEYLQSTFYFDYESPEIQQLISNFQHLSKLEKITQLYIHVRDHWRYNPYTIGLTANHFKASSIYNKKQAHCIDKSILYIAGLRGLGIPARLRLAKVSNHIAVERLEQKLGSNELAPHGLVDVYSGGNWVKCSPVFNKELCEMYNIATLDFDGKTNAILQEYNRDQVKFMEYLEDYGSFADVPLDFIKETFKNHYPALYEQFKDSEEANIV</sequence>
<dbReference type="InterPro" id="IPR002931">
    <property type="entry name" value="Transglutaminase-like"/>
</dbReference>
<dbReference type="Pfam" id="PF01841">
    <property type="entry name" value="Transglut_core"/>
    <property type="match status" value="1"/>
</dbReference>
<organism evidence="2 3">
    <name type="scientific">Kordia periserrulae</name>
    <dbReference type="NCBI Taxonomy" id="701523"/>
    <lineage>
        <taxon>Bacteria</taxon>
        <taxon>Pseudomonadati</taxon>
        <taxon>Bacteroidota</taxon>
        <taxon>Flavobacteriia</taxon>
        <taxon>Flavobacteriales</taxon>
        <taxon>Flavobacteriaceae</taxon>
        <taxon>Kordia</taxon>
    </lineage>
</organism>
<dbReference type="PANTHER" id="PTHR33490:SF3">
    <property type="entry name" value="CONSERVED INTEGRAL MEMBRANE PROTEIN"/>
    <property type="match status" value="1"/>
</dbReference>
<dbReference type="InterPro" id="IPR038765">
    <property type="entry name" value="Papain-like_cys_pep_sf"/>
</dbReference>
<dbReference type="Proteomes" id="UP000244090">
    <property type="component" value="Unassembled WGS sequence"/>
</dbReference>
<comment type="caution">
    <text evidence="2">The sequence shown here is derived from an EMBL/GenBank/DDBJ whole genome shotgun (WGS) entry which is preliminary data.</text>
</comment>
<dbReference type="EMBL" id="QBKT01000001">
    <property type="protein sequence ID" value="PTX63621.1"/>
    <property type="molecule type" value="Genomic_DNA"/>
</dbReference>
<keyword evidence="3" id="KW-1185">Reference proteome</keyword>
<proteinExistence type="predicted"/>
<evidence type="ECO:0000313" key="3">
    <source>
        <dbReference type="Proteomes" id="UP000244090"/>
    </source>
</evidence>
<evidence type="ECO:0000313" key="2">
    <source>
        <dbReference type="EMBL" id="PTX63621.1"/>
    </source>
</evidence>
<dbReference type="Gene3D" id="3.10.620.30">
    <property type="match status" value="1"/>
</dbReference>
<reference evidence="2 3" key="1">
    <citation type="submission" date="2018-04" db="EMBL/GenBank/DDBJ databases">
        <title>Genomic Encyclopedia of Archaeal and Bacterial Type Strains, Phase II (KMG-II): from individual species to whole genera.</title>
        <authorList>
            <person name="Goeker M."/>
        </authorList>
    </citation>
    <scope>NUCLEOTIDE SEQUENCE [LARGE SCALE GENOMIC DNA]</scope>
    <source>
        <strain evidence="2 3">DSM 25731</strain>
    </source>
</reference>